<dbReference type="Proteomes" id="UP000018050">
    <property type="component" value="Unassembled WGS sequence"/>
</dbReference>
<accession>U6GR06</accession>
<dbReference type="RefSeq" id="XP_013248663.1">
    <property type="nucleotide sequence ID" value="XM_013393209.1"/>
</dbReference>
<gene>
    <name evidence="3" type="ORF">EAH_00023120</name>
</gene>
<feature type="compositionally biased region" description="Basic and acidic residues" evidence="2">
    <location>
        <begin position="734"/>
        <end position="745"/>
    </location>
</feature>
<organism evidence="3 4">
    <name type="scientific">Eimeria acervulina</name>
    <name type="common">Coccidian parasite</name>
    <dbReference type="NCBI Taxonomy" id="5801"/>
    <lineage>
        <taxon>Eukaryota</taxon>
        <taxon>Sar</taxon>
        <taxon>Alveolata</taxon>
        <taxon>Apicomplexa</taxon>
        <taxon>Conoidasida</taxon>
        <taxon>Coccidia</taxon>
        <taxon>Eucoccidiorida</taxon>
        <taxon>Eimeriorina</taxon>
        <taxon>Eimeriidae</taxon>
        <taxon>Eimeria</taxon>
    </lineage>
</organism>
<feature type="compositionally biased region" description="Gly residues" evidence="2">
    <location>
        <begin position="722"/>
        <end position="732"/>
    </location>
</feature>
<dbReference type="GeneID" id="25270382"/>
<feature type="coiled-coil region" evidence="1">
    <location>
        <begin position="126"/>
        <end position="195"/>
    </location>
</feature>
<feature type="compositionally biased region" description="Acidic residues" evidence="2">
    <location>
        <begin position="841"/>
        <end position="853"/>
    </location>
</feature>
<feature type="compositionally biased region" description="Polar residues" evidence="2">
    <location>
        <begin position="1"/>
        <end position="10"/>
    </location>
</feature>
<feature type="region of interest" description="Disordered" evidence="2">
    <location>
        <begin position="536"/>
        <end position="579"/>
    </location>
</feature>
<protein>
    <submittedName>
        <fullName evidence="3">Uncharacterized protein</fullName>
    </submittedName>
</protein>
<feature type="compositionally biased region" description="Polar residues" evidence="2">
    <location>
        <begin position="888"/>
        <end position="908"/>
    </location>
</feature>
<evidence type="ECO:0000256" key="2">
    <source>
        <dbReference type="SAM" id="MobiDB-lite"/>
    </source>
</evidence>
<evidence type="ECO:0000313" key="3">
    <source>
        <dbReference type="EMBL" id="CDI81698.1"/>
    </source>
</evidence>
<feature type="compositionally biased region" description="Gly residues" evidence="2">
    <location>
        <begin position="914"/>
        <end position="924"/>
    </location>
</feature>
<dbReference type="OrthoDB" id="348565at2759"/>
<sequence length="994" mass="107532">MEGSKGSTAFPSPGPRVAAAEQAAADARMHDAGFEEPGAVQRPSGATQKTHQFSVSRAVHPSDKNHSIARSASKGPRGARRGWKVALLTCFLTAVLVRALYVALSSRKAKENYALSKRLQVWGDMIDIEKKKLTDLRETLAEMRRANDQNEGILQSKRQYIEQQEMMLRAEEEELKEKEARLEAIKKATEEVEKQVAITQSAFVGRGGKDEVSENRRARGFRTVGQAAQLMQQVEKEFDSVVSAGPASRSWNPFSVDHLDLTTIRGAMSVLKSLPHQPSTSDQAKDILKARRLLLGAAVRCQAATWTAIRQLLTIKAEWLDEVILEKSGRGGLDSISAMVQEEWRVQEQQQARAKLYLEELDEQVKVCVAKQQQLHERAASDNLSKEEAEELEGALFHWENYEVSVRAQRALVLSTEAAAFTTREEFFEQRKLRVQRAFDNQAERRRRLPSDNIRLAELETALSAISEELKELKEFFDGAKNLREEYDVENPENAPPLSIGREQHEANNVNAFAFEEKRRSSMYSRPLTTILVKREHEAAEHDPRLPRPVRPAPSPPSGAKQGLSQPPSEEGNNRQTGVLRRRRISMLPQHLQRAPVYALGDTEGSVVAAGDLGGSDSPPLRGTLVYYPGADDEERWQVSPLGSEDGEIPAADSLAHATFVQVSDDEGFPGDEAMHGGPRRYSAPPLGASVPMGSFPSSHERQRPLTVPWGAWDDNENEGEGSAGSGAGGGARLSDEGASDREESISPPPPFKPPKPGEQASASVGEEEVPPGMPGGLPKVQGPGQRADGAADFPSSLGSHEGKPNLARIRVVSGDSDDDSIISEVAVATMAPAESWSEASSDDDFLGEDSSSDEGLSRSPSPTVSTILPPMESPPPPYNDIGPPSTPSGTLEQGTESVTGERSSARNIVSEGDMGGGFLGGGEAANIRFADDTESEAEDFSTSLRPIPPPIPGEQLTDSVGPEGIAGKMLGHEPVQESGPKDGTSEEGGGGGN</sequence>
<evidence type="ECO:0000256" key="1">
    <source>
        <dbReference type="SAM" id="Coils"/>
    </source>
</evidence>
<feature type="compositionally biased region" description="Basic and acidic residues" evidence="2">
    <location>
        <begin position="536"/>
        <end position="546"/>
    </location>
</feature>
<feature type="compositionally biased region" description="Pro residues" evidence="2">
    <location>
        <begin position="547"/>
        <end position="557"/>
    </location>
</feature>
<keyword evidence="1" id="KW-0175">Coiled coil</keyword>
<dbReference type="AlphaFoldDB" id="U6GR06"/>
<dbReference type="EMBL" id="HG671782">
    <property type="protein sequence ID" value="CDI81698.1"/>
    <property type="molecule type" value="Genomic_DNA"/>
</dbReference>
<name>U6GR06_EIMAC</name>
<reference evidence="3" key="1">
    <citation type="submission" date="2013-10" db="EMBL/GenBank/DDBJ databases">
        <title>Genomic analysis of the causative agents of coccidiosis in chickens.</title>
        <authorList>
            <person name="Reid A.J."/>
            <person name="Blake D."/>
            <person name="Billington K."/>
            <person name="Browne H."/>
            <person name="Dunn M."/>
            <person name="Hung S."/>
            <person name="Kawahara F."/>
            <person name="Miranda-Saavedra D."/>
            <person name="Mourier T."/>
            <person name="Nagra H."/>
            <person name="Otto T.D."/>
            <person name="Rawlings N."/>
            <person name="Sanchez A."/>
            <person name="Sanders M."/>
            <person name="Subramaniam C."/>
            <person name="Tay Y."/>
            <person name="Dear P."/>
            <person name="Doerig C."/>
            <person name="Gruber A."/>
            <person name="Parkinson J."/>
            <person name="Shirley M."/>
            <person name="Wan K.L."/>
            <person name="Berriman M."/>
            <person name="Tomley F."/>
            <person name="Pain A."/>
        </authorList>
    </citation>
    <scope>NUCLEOTIDE SEQUENCE</scope>
    <source>
        <strain evidence="3">Houghton</strain>
    </source>
</reference>
<dbReference type="VEuPathDB" id="ToxoDB:EAH_00023120"/>
<keyword evidence="4" id="KW-1185">Reference proteome</keyword>
<proteinExistence type="predicted"/>
<feature type="compositionally biased region" description="Basic and acidic residues" evidence="2">
    <location>
        <begin position="971"/>
        <end position="985"/>
    </location>
</feature>
<feature type="compositionally biased region" description="Pro residues" evidence="2">
    <location>
        <begin position="747"/>
        <end position="757"/>
    </location>
</feature>
<feature type="region of interest" description="Disordered" evidence="2">
    <location>
        <begin position="665"/>
        <end position="994"/>
    </location>
</feature>
<feature type="region of interest" description="Disordered" evidence="2">
    <location>
        <begin position="1"/>
        <end position="77"/>
    </location>
</feature>
<feature type="compositionally biased region" description="Polar residues" evidence="2">
    <location>
        <begin position="44"/>
        <end position="55"/>
    </location>
</feature>
<evidence type="ECO:0000313" key="4">
    <source>
        <dbReference type="Proteomes" id="UP000018050"/>
    </source>
</evidence>
<reference evidence="3" key="2">
    <citation type="submission" date="2013-10" db="EMBL/GenBank/DDBJ databases">
        <authorList>
            <person name="Aslett M."/>
        </authorList>
    </citation>
    <scope>NUCLEOTIDE SEQUENCE</scope>
    <source>
        <strain evidence="3">Houghton</strain>
    </source>
</reference>